<dbReference type="PANTHER" id="PTHR46623:SF6">
    <property type="entry name" value="ALPHA_BETA-HYDROLASES SUPERFAMILY PROTEIN"/>
    <property type="match status" value="1"/>
</dbReference>
<dbReference type="InterPro" id="IPR029058">
    <property type="entry name" value="AB_hydrolase_fold"/>
</dbReference>
<dbReference type="AlphaFoldDB" id="A0AAW9QT34"/>
<proteinExistence type="predicted"/>
<dbReference type="InterPro" id="IPR051049">
    <property type="entry name" value="Dienelactone_hydrolase-like"/>
</dbReference>
<keyword evidence="3" id="KW-1185">Reference proteome</keyword>
<organism evidence="2 3">
    <name type="scientific">Pannus brasiliensis CCIBt3594</name>
    <dbReference type="NCBI Taxonomy" id="1427578"/>
    <lineage>
        <taxon>Bacteria</taxon>
        <taxon>Bacillati</taxon>
        <taxon>Cyanobacteriota</taxon>
        <taxon>Cyanophyceae</taxon>
        <taxon>Oscillatoriophycideae</taxon>
        <taxon>Chroococcales</taxon>
        <taxon>Microcystaceae</taxon>
        <taxon>Pannus</taxon>
    </lineage>
</organism>
<dbReference type="PANTHER" id="PTHR46623">
    <property type="entry name" value="CARBOXYMETHYLENEBUTENOLIDASE-RELATED"/>
    <property type="match status" value="1"/>
</dbReference>
<sequence length="246" mass="27033">MTISIETRNVTIPNGNLEISAYLATPADGETYPAIIVVQEIFGVNSHIRDVIDRIAREGYIAIAPAIYQRQAPGFETGYTPEDITIGRRYKDQTKATELESDIRATIDYLYTLPNVKKDGVGTIGFCFGGHVVYLVSTLDDIAVTASFYGAGITTMTPGGGAPTVTRTPDIQGTMYAFFGMSDASIPVEQVNEIESALERFQIPHRVFRYQNADHGFFCDRRASYNPSAAADAWGHVLELFSRLKS</sequence>
<name>A0AAW9QT34_9CHRO</name>
<dbReference type="Proteomes" id="UP001328733">
    <property type="component" value="Unassembled WGS sequence"/>
</dbReference>
<feature type="domain" description="Dienelactone hydrolase" evidence="1">
    <location>
        <begin position="19"/>
        <end position="243"/>
    </location>
</feature>
<dbReference type="GO" id="GO:0016787">
    <property type="term" value="F:hydrolase activity"/>
    <property type="evidence" value="ECO:0007669"/>
    <property type="project" value="UniProtKB-KW"/>
</dbReference>
<comment type="caution">
    <text evidence="2">The sequence shown here is derived from an EMBL/GenBank/DDBJ whole genome shotgun (WGS) entry which is preliminary data.</text>
</comment>
<dbReference type="SUPFAM" id="SSF53474">
    <property type="entry name" value="alpha/beta-Hydrolases"/>
    <property type="match status" value="1"/>
</dbReference>
<dbReference type="InterPro" id="IPR002925">
    <property type="entry name" value="Dienelactn_hydro"/>
</dbReference>
<evidence type="ECO:0000259" key="1">
    <source>
        <dbReference type="Pfam" id="PF01738"/>
    </source>
</evidence>
<dbReference type="Gene3D" id="3.40.50.1820">
    <property type="entry name" value="alpha/beta hydrolase"/>
    <property type="match status" value="1"/>
</dbReference>
<reference evidence="2 3" key="1">
    <citation type="submission" date="2024-01" db="EMBL/GenBank/DDBJ databases">
        <title>Genomic insights into the taxonomy and metabolism of the cyanobacterium Pannus brasiliensis CCIBt3594.</title>
        <authorList>
            <person name="Machado M."/>
            <person name="Botero N.B."/>
            <person name="Andreote A.P.D."/>
            <person name="Feitosa A.M.T."/>
            <person name="Popin R."/>
            <person name="Sivonen K."/>
            <person name="Fiore M.F."/>
        </authorList>
    </citation>
    <scope>NUCLEOTIDE SEQUENCE [LARGE SCALE GENOMIC DNA]</scope>
    <source>
        <strain evidence="2 3">CCIBt3594</strain>
    </source>
</reference>
<keyword evidence="2" id="KW-0378">Hydrolase</keyword>
<dbReference type="EMBL" id="JBAFSM010000003">
    <property type="protein sequence ID" value="MEG3436044.1"/>
    <property type="molecule type" value="Genomic_DNA"/>
</dbReference>
<protein>
    <submittedName>
        <fullName evidence="2">Dienelactone hydrolase family protein</fullName>
    </submittedName>
</protein>
<accession>A0AAW9QT34</accession>
<evidence type="ECO:0000313" key="3">
    <source>
        <dbReference type="Proteomes" id="UP001328733"/>
    </source>
</evidence>
<evidence type="ECO:0000313" key="2">
    <source>
        <dbReference type="EMBL" id="MEG3436044.1"/>
    </source>
</evidence>
<gene>
    <name evidence="2" type="ORF">V0288_02835</name>
</gene>
<dbReference type="RefSeq" id="WP_332863493.1">
    <property type="nucleotide sequence ID" value="NZ_JBAFSM010000003.1"/>
</dbReference>
<dbReference type="Pfam" id="PF01738">
    <property type="entry name" value="DLH"/>
    <property type="match status" value="1"/>
</dbReference>